<evidence type="ECO:0000313" key="13">
    <source>
        <dbReference type="Proteomes" id="UP000186030"/>
    </source>
</evidence>
<feature type="domain" description="Peptidase S11 D-alanyl-D-alanine carboxypeptidase A N-terminal" evidence="11">
    <location>
        <begin position="111"/>
        <end position="337"/>
    </location>
</feature>
<evidence type="ECO:0000256" key="3">
    <source>
        <dbReference type="ARBA" id="ARBA00022801"/>
    </source>
</evidence>
<feature type="active site" description="Acyl-ester intermediate" evidence="7">
    <location>
        <position position="142"/>
    </location>
</feature>
<gene>
    <name evidence="12" type="ORF">BRO54_2311</name>
</gene>
<evidence type="ECO:0000256" key="8">
    <source>
        <dbReference type="PIRSR" id="PIRSR618044-2"/>
    </source>
</evidence>
<dbReference type="SUPFAM" id="SSF56601">
    <property type="entry name" value="beta-lactamase/transpeptidase-like"/>
    <property type="match status" value="1"/>
</dbReference>
<feature type="binding site" evidence="8">
    <location>
        <position position="307"/>
    </location>
    <ligand>
        <name>substrate</name>
    </ligand>
</feature>
<dbReference type="Gene3D" id="2.30.140.30">
    <property type="match status" value="1"/>
</dbReference>
<keyword evidence="10" id="KW-0472">Membrane</keyword>
<comment type="similarity">
    <text evidence="1 9">Belongs to the peptidase S11 family.</text>
</comment>
<feature type="active site" description="Proton acceptor" evidence="7">
    <location>
        <position position="145"/>
    </location>
</feature>
<keyword evidence="12" id="KW-0121">Carboxypeptidase</keyword>
<dbReference type="GO" id="GO:0009002">
    <property type="term" value="F:serine-type D-Ala-D-Ala carboxypeptidase activity"/>
    <property type="evidence" value="ECO:0007669"/>
    <property type="project" value="InterPro"/>
</dbReference>
<dbReference type="InterPro" id="IPR012338">
    <property type="entry name" value="Beta-lactam/transpept-like"/>
</dbReference>
<dbReference type="EMBL" id="MQMG01000029">
    <property type="protein sequence ID" value="OKO92551.1"/>
    <property type="molecule type" value="Genomic_DNA"/>
</dbReference>
<evidence type="ECO:0000256" key="4">
    <source>
        <dbReference type="ARBA" id="ARBA00022960"/>
    </source>
</evidence>
<keyword evidence="2" id="KW-0732">Signal</keyword>
<dbReference type="Gene3D" id="3.40.710.10">
    <property type="entry name" value="DD-peptidase/beta-lactamase superfamily"/>
    <property type="match status" value="1"/>
</dbReference>
<reference evidence="13" key="2">
    <citation type="submission" date="2017-01" db="EMBL/GenBank/DDBJ databases">
        <title>Genome sequencing and annotation of Geobacillus sp. 1017, a Hydrocarbon-Oxidizing Thermophilic Bacterium Isolated from a Heavy Oil Reservoir (China).</title>
        <authorList>
            <person name="Kadnikov V.V."/>
            <person name="Mardanov A.V."/>
            <person name="Poltaraus A.B."/>
            <person name="Sokolova D.S."/>
            <person name="Semenova E.M."/>
            <person name="Ravin N.V."/>
            <person name="Tourova T.P."/>
            <person name="Nazina T.N."/>
        </authorList>
    </citation>
    <scope>NUCLEOTIDE SEQUENCE [LARGE SCALE GENOMIC DNA]</scope>
    <source>
        <strain evidence="13">1017</strain>
    </source>
</reference>
<dbReference type="InterPro" id="IPR001967">
    <property type="entry name" value="Peptidase_S11_N"/>
</dbReference>
<dbReference type="PANTHER" id="PTHR21581:SF33">
    <property type="entry name" value="D-ALANYL-D-ALANINE CARBOXYPEPTIDASE DACB"/>
    <property type="match status" value="1"/>
</dbReference>
<evidence type="ECO:0000256" key="10">
    <source>
        <dbReference type="SAM" id="Phobius"/>
    </source>
</evidence>
<dbReference type="GO" id="GO:0008360">
    <property type="term" value="P:regulation of cell shape"/>
    <property type="evidence" value="ECO:0007669"/>
    <property type="project" value="UniProtKB-KW"/>
</dbReference>
<evidence type="ECO:0000256" key="2">
    <source>
        <dbReference type="ARBA" id="ARBA00022729"/>
    </source>
</evidence>
<feature type="transmembrane region" description="Helical" evidence="10">
    <location>
        <begin position="88"/>
        <end position="104"/>
    </location>
</feature>
<evidence type="ECO:0000259" key="11">
    <source>
        <dbReference type="Pfam" id="PF00768"/>
    </source>
</evidence>
<accession>A0A1Q5SX05</accession>
<dbReference type="PRINTS" id="PR00725">
    <property type="entry name" value="DADACBPTASE1"/>
</dbReference>
<evidence type="ECO:0000256" key="1">
    <source>
        <dbReference type="ARBA" id="ARBA00007164"/>
    </source>
</evidence>
<evidence type="ECO:0000256" key="6">
    <source>
        <dbReference type="ARBA" id="ARBA00023316"/>
    </source>
</evidence>
<keyword evidence="3" id="KW-0378">Hydrolase</keyword>
<dbReference type="AlphaFoldDB" id="A0A1Q5SX05"/>
<sequence>MSSTRPAQTPERIVQGCLPLQRHFFIIFVPSTHTLVQNAALGFSLFPPRRFFGCGPFSLIGKEEQAIPPRSLKEGDPRRYEMNKQKRLIALILALAAGIMVFVPERMRAMDGVSAKSAILIEQHSGRVLFAKDAYTKRRIASITKIMTAILAIESGKMDDTVTVSARAVRTEGSSIYLRQGEKIKLRDLVYGLMLRSGNDAAVAIAEHVGGSVEGFVFLMNQKAAEIGMRDTEFANPHGLDDAENHYSTAYDMALLMQYAMKNKEFRRISGTKVYRAPAPPGEDGARVWRNKNKLLTSLYEYCTGGKTGYTKRAHRTLVTTASKGGIDLIAVTLDAPDDWNDHIAMYEYGFSHYHIAKVSSERVVDKISDPFYRGRLQAVRDLRYPVTDKEESGLRVKVYLLKPRKEWGKYPERAPTEVGKAVLYLHQKAVDSVPLLYEPGKEESGRGFLWQAFRFLGVRSDG</sequence>
<dbReference type="GO" id="GO:0009252">
    <property type="term" value="P:peptidoglycan biosynthetic process"/>
    <property type="evidence" value="ECO:0007669"/>
    <property type="project" value="UniProtKB-KW"/>
</dbReference>
<evidence type="ECO:0000256" key="5">
    <source>
        <dbReference type="ARBA" id="ARBA00022984"/>
    </source>
</evidence>
<reference evidence="12 13" key="1">
    <citation type="submission" date="2016-11" db="EMBL/GenBank/DDBJ databases">
        <authorList>
            <person name="Kadnikov V."/>
            <person name="Nazina T."/>
        </authorList>
    </citation>
    <scope>NUCLEOTIDE SEQUENCE [LARGE SCALE GENOMIC DNA]</scope>
    <source>
        <strain evidence="12 13">1017</strain>
    </source>
</reference>
<evidence type="ECO:0000256" key="7">
    <source>
        <dbReference type="PIRSR" id="PIRSR618044-1"/>
    </source>
</evidence>
<keyword evidence="10" id="KW-0812">Transmembrane</keyword>
<evidence type="ECO:0000313" key="12">
    <source>
        <dbReference type="EMBL" id="OKO92551.1"/>
    </source>
</evidence>
<dbReference type="GO" id="GO:0071555">
    <property type="term" value="P:cell wall organization"/>
    <property type="evidence" value="ECO:0007669"/>
    <property type="project" value="UniProtKB-KW"/>
</dbReference>
<dbReference type="Pfam" id="PF00768">
    <property type="entry name" value="Peptidase_S11"/>
    <property type="match status" value="1"/>
</dbReference>
<dbReference type="PANTHER" id="PTHR21581">
    <property type="entry name" value="D-ALANYL-D-ALANINE CARBOXYPEPTIDASE"/>
    <property type="match status" value="1"/>
</dbReference>
<name>A0A1Q5SX05_9BACL</name>
<protein>
    <submittedName>
        <fullName evidence="12">D-alanyl-D-alanine carboxypeptidase</fullName>
    </submittedName>
</protein>
<dbReference type="InterPro" id="IPR018044">
    <property type="entry name" value="Peptidase_S11"/>
</dbReference>
<keyword evidence="5" id="KW-0573">Peptidoglycan synthesis</keyword>
<keyword evidence="4" id="KW-0133">Cell shape</keyword>
<proteinExistence type="inferred from homology"/>
<dbReference type="Proteomes" id="UP000186030">
    <property type="component" value="Unassembled WGS sequence"/>
</dbReference>
<keyword evidence="12" id="KW-0645">Protease</keyword>
<keyword evidence="6" id="KW-0961">Cell wall biogenesis/degradation</keyword>
<organism evidence="12 13">
    <name type="scientific">Geobacillus proteiniphilus</name>
    <dbReference type="NCBI Taxonomy" id="860353"/>
    <lineage>
        <taxon>Bacteria</taxon>
        <taxon>Bacillati</taxon>
        <taxon>Bacillota</taxon>
        <taxon>Bacilli</taxon>
        <taxon>Bacillales</taxon>
        <taxon>Anoxybacillaceae</taxon>
        <taxon>Geobacillus</taxon>
    </lineage>
</organism>
<feature type="active site" evidence="7">
    <location>
        <position position="197"/>
    </location>
</feature>
<evidence type="ECO:0000256" key="9">
    <source>
        <dbReference type="RuleBase" id="RU004016"/>
    </source>
</evidence>
<keyword evidence="10" id="KW-1133">Transmembrane helix</keyword>
<dbReference type="GO" id="GO:0006508">
    <property type="term" value="P:proteolysis"/>
    <property type="evidence" value="ECO:0007669"/>
    <property type="project" value="InterPro"/>
</dbReference>
<comment type="caution">
    <text evidence="12">The sequence shown here is derived from an EMBL/GenBank/DDBJ whole genome shotgun (WGS) entry which is preliminary data.</text>
</comment>